<proteinExistence type="predicted"/>
<evidence type="ECO:0000313" key="1">
    <source>
        <dbReference type="EMBL" id="SVD49675.1"/>
    </source>
</evidence>
<name>A0A382VUF7_9ZZZZ</name>
<protein>
    <submittedName>
        <fullName evidence="1">Uncharacterized protein</fullName>
    </submittedName>
</protein>
<sequence length="74" mass="8363">MLIKNIITIMGITSAVLFSAEYDVGDIVDEDDQDIRFTICNGDFFNNDLKLSHLNGDLNGGHYFVSWFDISATW</sequence>
<gene>
    <name evidence="1" type="ORF">METZ01_LOCUS402529</name>
</gene>
<dbReference type="EMBL" id="UINC01154408">
    <property type="protein sequence ID" value="SVD49675.1"/>
    <property type="molecule type" value="Genomic_DNA"/>
</dbReference>
<accession>A0A382VUF7</accession>
<reference evidence="1" key="1">
    <citation type="submission" date="2018-05" db="EMBL/GenBank/DDBJ databases">
        <authorList>
            <person name="Lanie J.A."/>
            <person name="Ng W.-L."/>
            <person name="Kazmierczak K.M."/>
            <person name="Andrzejewski T.M."/>
            <person name="Davidsen T.M."/>
            <person name="Wayne K.J."/>
            <person name="Tettelin H."/>
            <person name="Glass J.I."/>
            <person name="Rusch D."/>
            <person name="Podicherti R."/>
            <person name="Tsui H.-C.T."/>
            <person name="Winkler M.E."/>
        </authorList>
    </citation>
    <scope>NUCLEOTIDE SEQUENCE</scope>
</reference>
<organism evidence="1">
    <name type="scientific">marine metagenome</name>
    <dbReference type="NCBI Taxonomy" id="408172"/>
    <lineage>
        <taxon>unclassified sequences</taxon>
        <taxon>metagenomes</taxon>
        <taxon>ecological metagenomes</taxon>
    </lineage>
</organism>
<dbReference type="AlphaFoldDB" id="A0A382VUF7"/>